<sequence>MKDREKARQELLAAQQRAQAAMLRHWEQHGPEWWRRLVMLFAALGWGYATALLGYLLKLSLPFSSSLGFPWPNLFVLAVLLILPLFFRFLPATRPYLRQFDWELMLGFGAGLVLTVLFAFPNL</sequence>
<dbReference type="EMBL" id="JACHFV010000024">
    <property type="protein sequence ID" value="MBB5297385.1"/>
    <property type="molecule type" value="Genomic_DNA"/>
</dbReference>
<keyword evidence="5" id="KW-1185">Reference proteome</keyword>
<evidence type="ECO:0000313" key="4">
    <source>
        <dbReference type="Proteomes" id="UP000308000"/>
    </source>
</evidence>
<dbReference type="Proteomes" id="UP000536909">
    <property type="component" value="Unassembled WGS sequence"/>
</dbReference>
<reference evidence="2 5" key="2">
    <citation type="submission" date="2020-08" db="EMBL/GenBank/DDBJ databases">
        <title>Genomic Encyclopedia of Type Strains, Phase IV (KMG-IV): sequencing the most valuable type-strain genomes for metagenomic binning, comparative biology and taxonomic classification.</title>
        <authorList>
            <person name="Goeker M."/>
        </authorList>
    </citation>
    <scope>NUCLEOTIDE SEQUENCE [LARGE SCALE GENOMIC DNA]</scope>
    <source>
        <strain evidence="2 5">DSM 105434</strain>
    </source>
</reference>
<dbReference type="AlphaFoldDB" id="A0AAJ5JYD9"/>
<comment type="caution">
    <text evidence="3">The sequence shown here is derived from an EMBL/GenBank/DDBJ whole genome shotgun (WGS) entry which is preliminary data.</text>
</comment>
<evidence type="ECO:0000313" key="5">
    <source>
        <dbReference type="Proteomes" id="UP000536909"/>
    </source>
</evidence>
<keyword evidence="1" id="KW-0472">Membrane</keyword>
<dbReference type="Proteomes" id="UP000308000">
    <property type="component" value="Unassembled WGS sequence"/>
</dbReference>
<keyword evidence="1" id="KW-0812">Transmembrane</keyword>
<dbReference type="RefSeq" id="WP_129119070.1">
    <property type="nucleotide sequence ID" value="NZ_BSUI01000031.1"/>
</dbReference>
<feature type="transmembrane region" description="Helical" evidence="1">
    <location>
        <begin position="69"/>
        <end position="90"/>
    </location>
</feature>
<reference evidence="3 4" key="1">
    <citation type="submission" date="2019-04" db="EMBL/GenBank/DDBJ databases">
        <title>Deinococcus metalilatus MA1002 mutant No.5.</title>
        <authorList>
            <person name="Park W."/>
            <person name="Park C."/>
        </authorList>
    </citation>
    <scope>NUCLEOTIDE SEQUENCE [LARGE SCALE GENOMIC DNA]</scope>
    <source>
        <strain evidence="3 4">MA1002-m5</strain>
    </source>
</reference>
<keyword evidence="1" id="KW-1133">Transmembrane helix</keyword>
<accession>A0AAJ5JYD9</accession>
<evidence type="ECO:0000256" key="1">
    <source>
        <dbReference type="SAM" id="Phobius"/>
    </source>
</evidence>
<proteinExistence type="predicted"/>
<name>A0AAJ5JYD9_9DEIO</name>
<evidence type="ECO:0000313" key="2">
    <source>
        <dbReference type="EMBL" id="MBB5297385.1"/>
    </source>
</evidence>
<organism evidence="3 4">
    <name type="scientific">Deinococcus metallilatus</name>
    <dbReference type="NCBI Taxonomy" id="1211322"/>
    <lineage>
        <taxon>Bacteria</taxon>
        <taxon>Thermotogati</taxon>
        <taxon>Deinococcota</taxon>
        <taxon>Deinococci</taxon>
        <taxon>Deinococcales</taxon>
        <taxon>Deinococcaceae</taxon>
        <taxon>Deinococcus</taxon>
    </lineage>
</organism>
<feature type="transmembrane region" description="Helical" evidence="1">
    <location>
        <begin position="37"/>
        <end position="57"/>
    </location>
</feature>
<feature type="transmembrane region" description="Helical" evidence="1">
    <location>
        <begin position="102"/>
        <end position="120"/>
    </location>
</feature>
<protein>
    <submittedName>
        <fullName evidence="3">Uncharacterized protein</fullName>
    </submittedName>
</protein>
<dbReference type="EMBL" id="VBRC01000007">
    <property type="protein sequence ID" value="TLK26648.1"/>
    <property type="molecule type" value="Genomic_DNA"/>
</dbReference>
<evidence type="ECO:0000313" key="3">
    <source>
        <dbReference type="EMBL" id="TLK26648.1"/>
    </source>
</evidence>
<gene>
    <name evidence="3" type="ORF">FCS05_11710</name>
    <name evidence="2" type="ORF">HNQ10_004258</name>
</gene>